<evidence type="ECO:0000256" key="5">
    <source>
        <dbReference type="ARBA" id="ARBA00022692"/>
    </source>
</evidence>
<dbReference type="GO" id="GO:0005886">
    <property type="term" value="C:plasma membrane"/>
    <property type="evidence" value="ECO:0007669"/>
    <property type="project" value="UniProtKB-SubCell"/>
</dbReference>
<feature type="transmembrane region" description="Helical" evidence="9">
    <location>
        <begin position="184"/>
        <end position="204"/>
    </location>
</feature>
<sequence length="356" mass="37152">MTTIWASAKANSRTKTYADYAKPLWQRYILNTEAAVILGLLVVALVASVMVRNFASDITLYYLLRDVTAILLMALPMTLIILTGDIDLSVASILALSSVTFGILVQNGWPVPAAIVGTLLVGLVCGAINGFLVTVVGLPSLAVTIGTMAAFRGIAQGILGTKAVTSFPVEWTNLTSIKIPGTGIPVLTILVVVLILVFAVLMHFTAFGRGVYAIGLSTEAAAFSGINVERTKMILFLLSGVMASLAGIYLTLKTNTARAENGTGLELTVIAAVLLGGVSIFGGRGSMHGVIAGVLLIGTIESALRLANVTSDVSRIIVGTLLVVSVVSPSFLGWLRGKPKRPTSPGIETQAILTKS</sequence>
<evidence type="ECO:0000256" key="8">
    <source>
        <dbReference type="ARBA" id="ARBA00039381"/>
    </source>
</evidence>
<feature type="transmembrane region" description="Helical" evidence="9">
    <location>
        <begin position="211"/>
        <end position="228"/>
    </location>
</feature>
<comment type="subcellular location">
    <subcellularLocation>
        <location evidence="1">Cell membrane</location>
        <topology evidence="1">Multi-pass membrane protein</topology>
    </subcellularLocation>
</comment>
<feature type="transmembrane region" description="Helical" evidence="9">
    <location>
        <begin position="316"/>
        <end position="335"/>
    </location>
</feature>
<dbReference type="PANTHER" id="PTHR32196">
    <property type="entry name" value="ABC TRANSPORTER PERMEASE PROTEIN YPHD-RELATED-RELATED"/>
    <property type="match status" value="1"/>
</dbReference>
<evidence type="ECO:0000256" key="1">
    <source>
        <dbReference type="ARBA" id="ARBA00004651"/>
    </source>
</evidence>
<keyword evidence="6 9" id="KW-1133">Transmembrane helix</keyword>
<dbReference type="PANTHER" id="PTHR32196:SF71">
    <property type="entry name" value="AUTOINDUCER 2 IMPORT SYSTEM PERMEASE PROTEIN LSRD"/>
    <property type="match status" value="1"/>
</dbReference>
<dbReference type="Proteomes" id="UP000318331">
    <property type="component" value="Unassembled WGS sequence"/>
</dbReference>
<keyword evidence="5 9" id="KW-0812">Transmembrane</keyword>
<evidence type="ECO:0000313" key="10">
    <source>
        <dbReference type="EMBL" id="TQM57605.1"/>
    </source>
</evidence>
<evidence type="ECO:0000256" key="3">
    <source>
        <dbReference type="ARBA" id="ARBA00022475"/>
    </source>
</evidence>
<dbReference type="RefSeq" id="WP_141918850.1">
    <property type="nucleotide sequence ID" value="NZ_BAAAYS010000015.1"/>
</dbReference>
<dbReference type="CDD" id="cd06579">
    <property type="entry name" value="TM_PBP1_transp_AraH_like"/>
    <property type="match status" value="1"/>
</dbReference>
<organism evidence="10 11">
    <name type="scientific">Klugiella xanthotipulae</name>
    <dbReference type="NCBI Taxonomy" id="244735"/>
    <lineage>
        <taxon>Bacteria</taxon>
        <taxon>Bacillati</taxon>
        <taxon>Actinomycetota</taxon>
        <taxon>Actinomycetes</taxon>
        <taxon>Micrococcales</taxon>
        <taxon>Microbacteriaceae</taxon>
        <taxon>Klugiella</taxon>
    </lineage>
</organism>
<gene>
    <name evidence="10" type="ORF">FB466_2600</name>
</gene>
<evidence type="ECO:0000313" key="11">
    <source>
        <dbReference type="Proteomes" id="UP000318331"/>
    </source>
</evidence>
<keyword evidence="3" id="KW-1003">Cell membrane</keyword>
<feature type="transmembrane region" description="Helical" evidence="9">
    <location>
        <begin position="287"/>
        <end position="304"/>
    </location>
</feature>
<feature type="transmembrane region" description="Helical" evidence="9">
    <location>
        <begin position="63"/>
        <end position="82"/>
    </location>
</feature>
<keyword evidence="2" id="KW-0813">Transport</keyword>
<protein>
    <recommendedName>
        <fullName evidence="8">Autoinducer 2 import system permease protein LsrD</fullName>
    </recommendedName>
</protein>
<evidence type="ECO:0000256" key="4">
    <source>
        <dbReference type="ARBA" id="ARBA00022519"/>
    </source>
</evidence>
<dbReference type="OrthoDB" id="7947581at2"/>
<reference evidence="10 11" key="1">
    <citation type="submission" date="2019-06" db="EMBL/GenBank/DDBJ databases">
        <title>Sequencing the genomes of 1000 actinobacteria strains.</title>
        <authorList>
            <person name="Klenk H.-P."/>
        </authorList>
    </citation>
    <scope>NUCLEOTIDE SEQUENCE [LARGE SCALE GENOMIC DNA]</scope>
    <source>
        <strain evidence="10 11">DSM 18031</strain>
    </source>
</reference>
<accession>A0A543HGZ5</accession>
<feature type="transmembrane region" description="Helical" evidence="9">
    <location>
        <begin position="264"/>
        <end position="281"/>
    </location>
</feature>
<dbReference type="GO" id="GO:0022857">
    <property type="term" value="F:transmembrane transporter activity"/>
    <property type="evidence" value="ECO:0007669"/>
    <property type="project" value="InterPro"/>
</dbReference>
<proteinExistence type="predicted"/>
<comment type="caution">
    <text evidence="10">The sequence shown here is derived from an EMBL/GenBank/DDBJ whole genome shotgun (WGS) entry which is preliminary data.</text>
</comment>
<dbReference type="EMBL" id="VFPN01000004">
    <property type="protein sequence ID" value="TQM57605.1"/>
    <property type="molecule type" value="Genomic_DNA"/>
</dbReference>
<evidence type="ECO:0000256" key="2">
    <source>
        <dbReference type="ARBA" id="ARBA00022448"/>
    </source>
</evidence>
<dbReference type="Pfam" id="PF02653">
    <property type="entry name" value="BPD_transp_2"/>
    <property type="match status" value="1"/>
</dbReference>
<feature type="transmembrane region" description="Helical" evidence="9">
    <location>
        <begin position="88"/>
        <end position="106"/>
    </location>
</feature>
<dbReference type="AlphaFoldDB" id="A0A543HGZ5"/>
<evidence type="ECO:0000256" key="9">
    <source>
        <dbReference type="SAM" id="Phobius"/>
    </source>
</evidence>
<name>A0A543HGZ5_9MICO</name>
<feature type="transmembrane region" description="Helical" evidence="9">
    <location>
        <begin position="234"/>
        <end position="252"/>
    </location>
</feature>
<evidence type="ECO:0000256" key="7">
    <source>
        <dbReference type="ARBA" id="ARBA00023136"/>
    </source>
</evidence>
<keyword evidence="7 9" id="KW-0472">Membrane</keyword>
<keyword evidence="11" id="KW-1185">Reference proteome</keyword>
<feature type="transmembrane region" description="Helical" evidence="9">
    <location>
        <begin position="28"/>
        <end position="51"/>
    </location>
</feature>
<dbReference type="InterPro" id="IPR001851">
    <property type="entry name" value="ABC_transp_permease"/>
</dbReference>
<evidence type="ECO:0000256" key="6">
    <source>
        <dbReference type="ARBA" id="ARBA00022989"/>
    </source>
</evidence>
<feature type="transmembrane region" description="Helical" evidence="9">
    <location>
        <begin position="113"/>
        <end position="138"/>
    </location>
</feature>
<keyword evidence="4" id="KW-0997">Cell inner membrane</keyword>